<dbReference type="AlphaFoldDB" id="A0A662YQ77"/>
<feature type="transmembrane region" description="Helical" evidence="6">
    <location>
        <begin position="200"/>
        <end position="220"/>
    </location>
</feature>
<dbReference type="EMBL" id="SCEB01000713">
    <property type="protein sequence ID" value="RXM98345.1"/>
    <property type="molecule type" value="Genomic_DNA"/>
</dbReference>
<evidence type="ECO:0000256" key="5">
    <source>
        <dbReference type="ARBA" id="ARBA00023136"/>
    </source>
</evidence>
<protein>
    <submittedName>
        <fullName evidence="7">Serine incorporator 1</fullName>
    </submittedName>
</protein>
<evidence type="ECO:0000256" key="3">
    <source>
        <dbReference type="ARBA" id="ARBA00022692"/>
    </source>
</evidence>
<evidence type="ECO:0000313" key="8">
    <source>
        <dbReference type="Proteomes" id="UP000289886"/>
    </source>
</evidence>
<comment type="caution">
    <text evidence="7">The sequence shown here is derived from an EMBL/GenBank/DDBJ whole genome shotgun (WGS) entry which is preliminary data.</text>
</comment>
<feature type="transmembrane region" description="Helical" evidence="6">
    <location>
        <begin position="42"/>
        <end position="62"/>
    </location>
</feature>
<dbReference type="PANTHER" id="PTHR10383:SF9">
    <property type="entry name" value="SERINE INCORPORATOR, ISOFORM F"/>
    <property type="match status" value="1"/>
</dbReference>
<reference evidence="7 8" key="1">
    <citation type="submission" date="2019-01" db="EMBL/GenBank/DDBJ databases">
        <title>Draft Genome and Complete Hox-Cluster Characterization of the Sterlet Sturgeon (Acipenser ruthenus).</title>
        <authorList>
            <person name="Wei Q."/>
        </authorList>
    </citation>
    <scope>NUCLEOTIDE SEQUENCE [LARGE SCALE GENOMIC DNA]</scope>
    <source>
        <strain evidence="7">WHYD16114868_AA</strain>
        <tissue evidence="7">Blood</tissue>
    </source>
</reference>
<comment type="similarity">
    <text evidence="2">Belongs to the TDE1 family.</text>
</comment>
<dbReference type="Pfam" id="PF03348">
    <property type="entry name" value="Serinc"/>
    <property type="match status" value="2"/>
</dbReference>
<dbReference type="Proteomes" id="UP000289886">
    <property type="component" value="Unassembled WGS sequence"/>
</dbReference>
<accession>A0A662YQ77</accession>
<sequence length="263" mass="29249">MNELLLVREKSEETAKENQKRSGTTKDQRLHLVAVAHGRNTLFVVGSAGAFCFTLIQLVVLIDVGFSWNAIWRKKNVEGGTQCWQADTNCYFSAVSSDEQAVELDVLPENMTVSTPGPPEVGGRSTAQSIAGLPVFILCLLYISVRQCGKSFVREMNQAAPDQIALEVESIDSGSIQEGCEEVHRFQDNERDRVQYSYSYFHCMLSLASLYAMMMLTNWYRWMVTWHGTTACVGGAGPCTLGGWNEWQSSSQVGLEQGILQKQ</sequence>
<feature type="transmembrane region" description="Helical" evidence="6">
    <location>
        <begin position="126"/>
        <end position="145"/>
    </location>
</feature>
<evidence type="ECO:0000313" key="7">
    <source>
        <dbReference type="EMBL" id="RXM98345.1"/>
    </source>
</evidence>
<keyword evidence="4 6" id="KW-1133">Transmembrane helix</keyword>
<evidence type="ECO:0000256" key="2">
    <source>
        <dbReference type="ARBA" id="ARBA00006665"/>
    </source>
</evidence>
<evidence type="ECO:0000256" key="6">
    <source>
        <dbReference type="SAM" id="Phobius"/>
    </source>
</evidence>
<evidence type="ECO:0000256" key="4">
    <source>
        <dbReference type="ARBA" id="ARBA00022989"/>
    </source>
</evidence>
<comment type="subcellular location">
    <subcellularLocation>
        <location evidence="1">Membrane</location>
        <topology evidence="1">Multi-pass membrane protein</topology>
    </subcellularLocation>
</comment>
<dbReference type="GO" id="GO:0016020">
    <property type="term" value="C:membrane"/>
    <property type="evidence" value="ECO:0007669"/>
    <property type="project" value="UniProtKB-SubCell"/>
</dbReference>
<organism evidence="7 8">
    <name type="scientific">Acipenser ruthenus</name>
    <name type="common">Sterlet sturgeon</name>
    <dbReference type="NCBI Taxonomy" id="7906"/>
    <lineage>
        <taxon>Eukaryota</taxon>
        <taxon>Metazoa</taxon>
        <taxon>Chordata</taxon>
        <taxon>Craniata</taxon>
        <taxon>Vertebrata</taxon>
        <taxon>Euteleostomi</taxon>
        <taxon>Actinopterygii</taxon>
        <taxon>Chondrostei</taxon>
        <taxon>Acipenseriformes</taxon>
        <taxon>Acipenseridae</taxon>
        <taxon>Acipenser</taxon>
    </lineage>
</organism>
<keyword evidence="3 6" id="KW-0812">Transmembrane</keyword>
<dbReference type="InterPro" id="IPR005016">
    <property type="entry name" value="TDE1/TMS"/>
</dbReference>
<dbReference type="PANTHER" id="PTHR10383">
    <property type="entry name" value="SERINE INCORPORATOR"/>
    <property type="match status" value="1"/>
</dbReference>
<proteinExistence type="inferred from homology"/>
<keyword evidence="5 6" id="KW-0472">Membrane</keyword>
<gene>
    <name evidence="7" type="ORF">EOD39_13250</name>
</gene>
<keyword evidence="8" id="KW-1185">Reference proteome</keyword>
<evidence type="ECO:0000256" key="1">
    <source>
        <dbReference type="ARBA" id="ARBA00004141"/>
    </source>
</evidence>
<name>A0A662YQ77_ACIRT</name>